<gene>
    <name evidence="1" type="ORF">CCAM_LOCUS21111</name>
</gene>
<keyword evidence="2" id="KW-1185">Reference proteome</keyword>
<name>A0A484LSH6_9ASTE</name>
<evidence type="ECO:0000313" key="1">
    <source>
        <dbReference type="EMBL" id="VFQ79335.1"/>
    </source>
</evidence>
<dbReference type="EMBL" id="OOIL02001925">
    <property type="protein sequence ID" value="VFQ79335.1"/>
    <property type="molecule type" value="Genomic_DNA"/>
</dbReference>
<accession>A0A484LSH6</accession>
<protein>
    <submittedName>
        <fullName evidence="1">Uncharacterized protein</fullName>
    </submittedName>
</protein>
<dbReference type="Proteomes" id="UP000595140">
    <property type="component" value="Unassembled WGS sequence"/>
</dbReference>
<proteinExistence type="predicted"/>
<organism evidence="1 2">
    <name type="scientific">Cuscuta campestris</name>
    <dbReference type="NCBI Taxonomy" id="132261"/>
    <lineage>
        <taxon>Eukaryota</taxon>
        <taxon>Viridiplantae</taxon>
        <taxon>Streptophyta</taxon>
        <taxon>Embryophyta</taxon>
        <taxon>Tracheophyta</taxon>
        <taxon>Spermatophyta</taxon>
        <taxon>Magnoliopsida</taxon>
        <taxon>eudicotyledons</taxon>
        <taxon>Gunneridae</taxon>
        <taxon>Pentapetalae</taxon>
        <taxon>asterids</taxon>
        <taxon>lamiids</taxon>
        <taxon>Solanales</taxon>
        <taxon>Convolvulaceae</taxon>
        <taxon>Cuscuteae</taxon>
        <taxon>Cuscuta</taxon>
        <taxon>Cuscuta subgen. Grammica</taxon>
        <taxon>Cuscuta sect. Cleistogrammica</taxon>
    </lineage>
</organism>
<dbReference type="AlphaFoldDB" id="A0A484LSH6"/>
<evidence type="ECO:0000313" key="2">
    <source>
        <dbReference type="Proteomes" id="UP000595140"/>
    </source>
</evidence>
<reference evidence="1 2" key="1">
    <citation type="submission" date="2018-04" db="EMBL/GenBank/DDBJ databases">
        <authorList>
            <person name="Vogel A."/>
        </authorList>
    </citation>
    <scope>NUCLEOTIDE SEQUENCE [LARGE SCALE GENOMIC DNA]</scope>
</reference>
<sequence>MTAPRDSVVSRPDPVPWWLPLDFRRLGGGGRWRGGRILPANPVQRPLFRRRRISSGQPSFPVKRSVRPTMIR</sequence>